<dbReference type="SUPFAM" id="SSF143447">
    <property type="entry name" value="AMMECR1-like"/>
    <property type="match status" value="1"/>
</dbReference>
<evidence type="ECO:0000313" key="2">
    <source>
        <dbReference type="EMBL" id="EGJ49357.1"/>
    </source>
</evidence>
<name>F3YWH1_DESAF</name>
<dbReference type="Gene3D" id="3.30.1490.150">
    <property type="entry name" value="Hypothetical protein ph0010, domain 2"/>
    <property type="match status" value="1"/>
</dbReference>
<dbReference type="PANTHER" id="PTHR13016">
    <property type="entry name" value="AMMECR1 HOMOLOG"/>
    <property type="match status" value="1"/>
</dbReference>
<keyword evidence="3" id="KW-1185">Reference proteome</keyword>
<proteinExistence type="inferred from homology"/>
<dbReference type="InterPro" id="IPR023473">
    <property type="entry name" value="AMMECR1"/>
</dbReference>
<dbReference type="PANTHER" id="PTHR13016:SF0">
    <property type="entry name" value="AMME SYNDROME CANDIDATE GENE 1 PROTEIN"/>
    <property type="match status" value="1"/>
</dbReference>
<dbReference type="HOGENOM" id="CLU_095686_1_1_7"/>
<sequence length="183" mass="20631">MAEFRFQLTDEEKVFLKNLVRQSIGRCLTKDDTPLPEPPTDILHEKLGLFVCLKIRGRLRGCVGHIVGDKPLYQTVAEMALCAAFEDPRFPPLTADELENAEIEISVLSPLTPCPDPAQVEVGRHGLLMRQGMRSGLLLPQVPVEWGWDRETFLRQTCAKAGLGSECWKDPRTAIIWFEAEVF</sequence>
<reference evidence="2 3" key="1">
    <citation type="journal article" date="2011" name="J. Bacteriol.">
        <title>Genome sequence of the mercury-methylating and pleomorphic Desulfovibrio africanus Strain Walvis Bay.</title>
        <authorList>
            <person name="Brown S.D."/>
            <person name="Wall J.D."/>
            <person name="Kucken A.M."/>
            <person name="Gilmour C.C."/>
            <person name="Podar M."/>
            <person name="Brandt C.C."/>
            <person name="Teshima H."/>
            <person name="Detter J.C."/>
            <person name="Han C.S."/>
            <person name="Land M.L."/>
            <person name="Lucas S."/>
            <person name="Han J."/>
            <person name="Pennacchio L."/>
            <person name="Nolan M."/>
            <person name="Pitluck S."/>
            <person name="Woyke T."/>
            <person name="Goodwin L."/>
            <person name="Palumbo A.V."/>
            <person name="Elias D.A."/>
        </authorList>
    </citation>
    <scope>NUCLEOTIDE SEQUENCE [LARGE SCALE GENOMIC DNA]</scope>
    <source>
        <strain evidence="2 3">Walvis Bay</strain>
    </source>
</reference>
<organism evidence="2 3">
    <name type="scientific">Desulfocurvibacter africanus subsp. africanus str. Walvis Bay</name>
    <dbReference type="NCBI Taxonomy" id="690850"/>
    <lineage>
        <taxon>Bacteria</taxon>
        <taxon>Pseudomonadati</taxon>
        <taxon>Thermodesulfobacteriota</taxon>
        <taxon>Desulfovibrionia</taxon>
        <taxon>Desulfovibrionales</taxon>
        <taxon>Desulfovibrionaceae</taxon>
        <taxon>Desulfocurvibacter</taxon>
    </lineage>
</organism>
<dbReference type="InterPro" id="IPR027485">
    <property type="entry name" value="AMMECR1_N"/>
</dbReference>
<dbReference type="InterPro" id="IPR027623">
    <property type="entry name" value="AmmeMemoSam_A"/>
</dbReference>
<dbReference type="HAMAP" id="MF_00645">
    <property type="entry name" value="AMMECR1"/>
    <property type="match status" value="1"/>
</dbReference>
<dbReference type="InterPro" id="IPR036071">
    <property type="entry name" value="AMMECR1_dom_sf"/>
</dbReference>
<protein>
    <submittedName>
        <fullName evidence="2">AMMECR1-domain protein</fullName>
    </submittedName>
</protein>
<feature type="domain" description="AMMECR1" evidence="1">
    <location>
        <begin position="11"/>
        <end position="183"/>
    </location>
</feature>
<dbReference type="AlphaFoldDB" id="F3YWH1"/>
<dbReference type="STRING" id="690850.Desaf_1009"/>
<dbReference type="NCBIfam" id="TIGR04335">
    <property type="entry name" value="AmmeMemoSam_A"/>
    <property type="match status" value="1"/>
</dbReference>
<dbReference type="InterPro" id="IPR002733">
    <property type="entry name" value="AMMECR1_domain"/>
</dbReference>
<dbReference type="KEGG" id="daf:Desaf_1009"/>
<dbReference type="EMBL" id="CP003221">
    <property type="protein sequence ID" value="EGJ49357.1"/>
    <property type="molecule type" value="Genomic_DNA"/>
</dbReference>
<dbReference type="Pfam" id="PF01871">
    <property type="entry name" value="AMMECR1"/>
    <property type="match status" value="1"/>
</dbReference>
<dbReference type="Proteomes" id="UP000007844">
    <property type="component" value="Chromosome"/>
</dbReference>
<dbReference type="InterPro" id="IPR023472">
    <property type="entry name" value="Uncharacterised_MJ0810"/>
</dbReference>
<dbReference type="Gene3D" id="3.30.700.20">
    <property type="entry name" value="Hypothetical protein ph0010, domain 1"/>
    <property type="match status" value="1"/>
</dbReference>
<dbReference type="PROSITE" id="PS51112">
    <property type="entry name" value="AMMECR1"/>
    <property type="match status" value="1"/>
</dbReference>
<dbReference type="RefSeq" id="WP_014259172.1">
    <property type="nucleotide sequence ID" value="NC_016629.1"/>
</dbReference>
<evidence type="ECO:0000313" key="3">
    <source>
        <dbReference type="Proteomes" id="UP000007844"/>
    </source>
</evidence>
<dbReference type="NCBIfam" id="TIGR00296">
    <property type="entry name" value="TIGR00296 family protein"/>
    <property type="match status" value="1"/>
</dbReference>
<evidence type="ECO:0000259" key="1">
    <source>
        <dbReference type="PROSITE" id="PS51112"/>
    </source>
</evidence>
<accession>F3YWH1</accession>
<gene>
    <name evidence="2" type="ORF">Desaf_1009</name>
</gene>
<dbReference type="eggNOG" id="COG2078">
    <property type="taxonomic scope" value="Bacteria"/>
</dbReference>